<sequence>MFNFIKQNTFKLVDRVEQTLQDVQRPKYIENVQQFMDDDDEGYESPIDLEEEKLTIGEKLQLIINKSSLLSEKEKGFIFEYAKTNPQEVNTGETVDRFAKNLIIIVNQFFEYGFREKGPDSQMKVSHYWELISDIFKGYSSVTYISQVLGPQQQHSECALSWITLVLNEENVLFYCFHEILKSYEFLTHYDYNNSFFHCNQNQLLEVSSKIYQHNLLINSKFNQRYQDFLKESLKKRMEQNLGIQIKDTLQVKYEQEDEIDEDQKNLQEDLKLLAMMKQQVMEEEEKEKKQFLNALGDDSDSEENHAELNFSLNPQSNQNIQVLEQIKPIHQRNMSNQQHDQSRDNLEMIVEEDSLILAQIGERRESRPDMRLNLFQDQELMKKQAQQKYVQPSPSLPRYDQSEYSLDETNQSKFTQNSHNIQNSYGNFVRGIDKTAQQRPSINNQIQKRGFYDKQRFHISPRDYVNDQQQIQVKSKRQSSPQQFQSDDQSDMMFDNPSHQMPMYVNQKVSPHKSKLQNLRLQENILKSLASQESDSQPLTGLNIDKMNYYFKAKMENRARSTQRLPTATSLSHKGHKQVELKNSDISFFNEFMQIFKRKEYSSVEVHKFFKKISRRFKNKNMCHQCGKQMDSFMIKYVKRSQCFFCLEYVCSKECLSDEKFVIPRLFNLSYDLEPKQVCQLAAMFLNRRSYIKIQNTHPQVAIQDQLYKFMIFRRKFHKIYDLIKCDAWMNIVEKNGFAGEKNLVLKDFVISLQQLNLYRTGVLRNKLKSITQIMLDHLQNCKKCDLKKLQCEICKGGVPYYEFEIEKCGECIHCGNKGHLTCMQKHVCNSLKNIGF</sequence>
<dbReference type="InterPro" id="IPR025258">
    <property type="entry name" value="RH_dom"/>
</dbReference>
<feature type="compositionally biased region" description="Low complexity" evidence="1">
    <location>
        <begin position="479"/>
        <end position="491"/>
    </location>
</feature>
<dbReference type="EMBL" id="CCKQ01002113">
    <property type="protein sequence ID" value="CDW73208.1"/>
    <property type="molecule type" value="Genomic_DNA"/>
</dbReference>
<dbReference type="Pfam" id="PF13901">
    <property type="entry name" value="RH_dom"/>
    <property type="match status" value="1"/>
</dbReference>
<accession>A0A077ZTG8</accession>
<proteinExistence type="predicted"/>
<name>A0A077ZTG8_STYLE</name>
<organism evidence="3 4">
    <name type="scientific">Stylonychia lemnae</name>
    <name type="common">Ciliate</name>
    <dbReference type="NCBI Taxonomy" id="5949"/>
    <lineage>
        <taxon>Eukaryota</taxon>
        <taxon>Sar</taxon>
        <taxon>Alveolata</taxon>
        <taxon>Ciliophora</taxon>
        <taxon>Intramacronucleata</taxon>
        <taxon>Spirotrichea</taxon>
        <taxon>Stichotrichia</taxon>
        <taxon>Sporadotrichida</taxon>
        <taxon>Oxytrichidae</taxon>
        <taxon>Stylonychinae</taxon>
        <taxon>Stylonychia</taxon>
    </lineage>
</organism>
<gene>
    <name evidence="3" type="primary">Contig10315.g11004</name>
    <name evidence="3" type="ORF">STYLEM_2184</name>
</gene>
<keyword evidence="4" id="KW-1185">Reference proteome</keyword>
<dbReference type="Proteomes" id="UP000039865">
    <property type="component" value="Unassembled WGS sequence"/>
</dbReference>
<evidence type="ECO:0000256" key="1">
    <source>
        <dbReference type="SAM" id="MobiDB-lite"/>
    </source>
</evidence>
<dbReference type="OMA" id="PWAITEN"/>
<dbReference type="AlphaFoldDB" id="A0A077ZTG8"/>
<evidence type="ECO:0000259" key="2">
    <source>
        <dbReference type="SMART" id="SM01175"/>
    </source>
</evidence>
<protein>
    <recommendedName>
        <fullName evidence="2">Rubicon Homology domain-containing protein</fullName>
    </recommendedName>
</protein>
<feature type="domain" description="Rubicon Homology" evidence="2">
    <location>
        <begin position="650"/>
        <end position="834"/>
    </location>
</feature>
<evidence type="ECO:0000313" key="3">
    <source>
        <dbReference type="EMBL" id="CDW73208.1"/>
    </source>
</evidence>
<dbReference type="SMART" id="SM01175">
    <property type="entry name" value="DUF4206"/>
    <property type="match status" value="1"/>
</dbReference>
<dbReference type="InParanoid" id="A0A077ZTG8"/>
<reference evidence="3 4" key="1">
    <citation type="submission" date="2014-06" db="EMBL/GenBank/DDBJ databases">
        <authorList>
            <person name="Swart Estienne"/>
        </authorList>
    </citation>
    <scope>NUCLEOTIDE SEQUENCE [LARGE SCALE GENOMIC DNA]</scope>
    <source>
        <strain evidence="3 4">130c</strain>
    </source>
</reference>
<evidence type="ECO:0000313" key="4">
    <source>
        <dbReference type="Proteomes" id="UP000039865"/>
    </source>
</evidence>
<feature type="region of interest" description="Disordered" evidence="1">
    <location>
        <begin position="469"/>
        <end position="491"/>
    </location>
</feature>